<reference evidence="2" key="1">
    <citation type="submission" date="2021-06" db="EMBL/GenBank/DDBJ databases">
        <authorList>
            <person name="Hodson N. C."/>
            <person name="Mongue J. A."/>
            <person name="Jaron S. K."/>
        </authorList>
    </citation>
    <scope>NUCLEOTIDE SEQUENCE</scope>
</reference>
<sequence>MVTSKFPTIIVVQGRFQSYVKVYYDTLVHRVALFSHFGLESSAIHIENLIDISQEENYELIMRLDTSIDSGNIFYTDSNGFQLMKRKQLSDVPLQGNYYPVAATTLIEDDSLRMSLLTA</sequence>
<dbReference type="Pfam" id="PF07748">
    <property type="entry name" value="Glyco_hydro_38C"/>
    <property type="match status" value="1"/>
</dbReference>
<dbReference type="EMBL" id="CAJVCH010543339">
    <property type="protein sequence ID" value="CAG7827396.1"/>
    <property type="molecule type" value="Genomic_DNA"/>
</dbReference>
<dbReference type="PANTHER" id="PTHR11607">
    <property type="entry name" value="ALPHA-MANNOSIDASE"/>
    <property type="match status" value="1"/>
</dbReference>
<dbReference type="GO" id="GO:0006013">
    <property type="term" value="P:mannose metabolic process"/>
    <property type="evidence" value="ECO:0007669"/>
    <property type="project" value="InterPro"/>
</dbReference>
<dbReference type="Proteomes" id="UP000708208">
    <property type="component" value="Unassembled WGS sequence"/>
</dbReference>
<evidence type="ECO:0000259" key="1">
    <source>
        <dbReference type="Pfam" id="PF07748"/>
    </source>
</evidence>
<dbReference type="InterPro" id="IPR050843">
    <property type="entry name" value="Glycosyl_Hydrlase_38"/>
</dbReference>
<evidence type="ECO:0000313" key="3">
    <source>
        <dbReference type="Proteomes" id="UP000708208"/>
    </source>
</evidence>
<dbReference type="OrthoDB" id="10261055at2759"/>
<comment type="caution">
    <text evidence="2">The sequence shown here is derived from an EMBL/GenBank/DDBJ whole genome shotgun (WGS) entry which is preliminary data.</text>
</comment>
<dbReference type="GO" id="GO:0000139">
    <property type="term" value="C:Golgi membrane"/>
    <property type="evidence" value="ECO:0007669"/>
    <property type="project" value="TreeGrafter"/>
</dbReference>
<dbReference type="GO" id="GO:0004559">
    <property type="term" value="F:alpha-mannosidase activity"/>
    <property type="evidence" value="ECO:0007669"/>
    <property type="project" value="InterPro"/>
</dbReference>
<dbReference type="PANTHER" id="PTHR11607:SF3">
    <property type="entry name" value="LYSOSOMAL ALPHA-MANNOSIDASE"/>
    <property type="match status" value="1"/>
</dbReference>
<gene>
    <name evidence="2" type="ORF">AFUS01_LOCUS37386</name>
</gene>
<feature type="non-terminal residue" evidence="2">
    <location>
        <position position="1"/>
    </location>
</feature>
<name>A0A8J2PTL2_9HEXA</name>
<organism evidence="2 3">
    <name type="scientific">Allacma fusca</name>
    <dbReference type="NCBI Taxonomy" id="39272"/>
    <lineage>
        <taxon>Eukaryota</taxon>
        <taxon>Metazoa</taxon>
        <taxon>Ecdysozoa</taxon>
        <taxon>Arthropoda</taxon>
        <taxon>Hexapoda</taxon>
        <taxon>Collembola</taxon>
        <taxon>Symphypleona</taxon>
        <taxon>Sminthuridae</taxon>
        <taxon>Allacma</taxon>
    </lineage>
</organism>
<accession>A0A8J2PTL2</accession>
<protein>
    <recommendedName>
        <fullName evidence="1">Glycosyl hydrolase family 38 C-terminal domain-containing protein</fullName>
    </recommendedName>
</protein>
<evidence type="ECO:0000313" key="2">
    <source>
        <dbReference type="EMBL" id="CAG7827396.1"/>
    </source>
</evidence>
<feature type="domain" description="Glycosyl hydrolase family 38 C-terminal" evidence="1">
    <location>
        <begin position="8"/>
        <end position="118"/>
    </location>
</feature>
<dbReference type="GO" id="GO:0006491">
    <property type="term" value="P:N-glycan processing"/>
    <property type="evidence" value="ECO:0007669"/>
    <property type="project" value="TreeGrafter"/>
</dbReference>
<dbReference type="InterPro" id="IPR011682">
    <property type="entry name" value="Glyco_hydro_38_C"/>
</dbReference>
<keyword evidence="3" id="KW-1185">Reference proteome</keyword>
<proteinExistence type="predicted"/>
<dbReference type="AlphaFoldDB" id="A0A8J2PTL2"/>